<evidence type="ECO:0000256" key="3">
    <source>
        <dbReference type="PROSITE-ProRule" id="PRU00221"/>
    </source>
</evidence>
<feature type="region of interest" description="Disordered" evidence="4">
    <location>
        <begin position="1115"/>
        <end position="1161"/>
    </location>
</feature>
<dbReference type="SUPFAM" id="SSF48452">
    <property type="entry name" value="TPR-like"/>
    <property type="match status" value="1"/>
</dbReference>
<keyword evidence="2" id="KW-0677">Repeat</keyword>
<dbReference type="PROSITE" id="PS50294">
    <property type="entry name" value="WD_REPEATS_REGION"/>
    <property type="match status" value="1"/>
</dbReference>
<sequence length="1161" mass="122390">MSMATSGMHRLLLARERGVAGPQDALAFERSLHFPVHFADKLSIARVYEGHNGCVNRLAWNADGSLLVSGSDDRRAIIWRYPGVEQIPLALTTEHRANIFGVQFLPCTGDRKIVTGAMDDTVQLHDLEASPATVAGLGSSEAAAARAGQQGAAGGGMAIPRRVAAPKPVRVVMPRTKVYLSHKDRVKDVKVEPMNPHNFWSGGEDGDVRQYDTRMRNQDKWESPTVLVQVRDGHRLVQVKSLDINKAHPHLMAVAGSDPYIRLYDRRKLSPGTWKRRGGTPAVMLLAPPHLPLAAAARQGRSHATYVSFSNRGDRVVTTYHADHAYSFDITAAGDLTALFPQRLLACSRPLPRSGRFMSSWMPAAAAAAAAGGGRGGEGAAAGGERGGGVSSGVAPLPPRAEEAKARGNAATFGRKWSAAVKAFTEALYFAPAVPILYALRAGALLERNWVGDAAFALRDCDTAVALDPRCSRAFFSRIQALREMKQYQCALCAVDEYRQRFPGRCSGDLSKLVLQLRAAVEERRRLYEVRRQQQERRRVQRAAEALARTPRRMTSSSPRPAPDPPPPPREQPEQELQAAAGPSRPLVRRSAGLKRSAASSEVAVGAAPVPAGEASAFEVGLEQEGVERGSGTAIELDGPQSHNLPTGGGGGGGGEILVSGTPSATAAATATATGAGTGAFPAIAVDSPRPDAAVLQGGLPASISDRISPGRVFLSTNAADADADAADADYLSITYAATTNGLGAADARRTRAGEDTVPPSAVMAAMNEVLAAVAAEAAAVAAAAATDQRLASSTAQGEVEDSLELAAAAAEEEMEECVEAGMRLVDSMRRHAEAAGEQAGGAEESEEDEEDEQDHEEEEEEDEEEEEEEERGGGRSDSEYDEEGDITSREGDGREEDPDMEPFLQFYARAVELAGSSGCSSTSDDRPGLKCAGGGGGGGGGSSAAAAASSRALLGAWSGSPGGRRMLQKYLGQCNVQTDIKEVNFIGSDDRVVAAGSDCGRVFLYDADTGALLHVIGADEEVANCVQCNPTLPVLATSGIENVIRLWSPRDALPSTAAVSELVDDFANVVEKNQARMREGPSIFRTSMLHDALQDNPQLLHLFMSHLYGRDAAGREASHGGGGGQADRSAGGGRGEGREDDDEDAGEGEGTHPEVSCRVA</sequence>
<accession>A0ABQ5SFE7</accession>
<feature type="region of interest" description="Disordered" evidence="4">
    <location>
        <begin position="531"/>
        <end position="594"/>
    </location>
</feature>
<protein>
    <recommendedName>
        <fullName evidence="7">Anaphase-promoting complex subunit 4 WD40 domain-containing protein</fullName>
    </recommendedName>
</protein>
<feature type="compositionally biased region" description="Acidic residues" evidence="4">
    <location>
        <begin position="844"/>
        <end position="871"/>
    </location>
</feature>
<dbReference type="PANTHER" id="PTHR15574:SF40">
    <property type="entry name" value="WD AND TETRATRICOPEPTIDE REPEATS PROTEIN 1"/>
    <property type="match status" value="1"/>
</dbReference>
<dbReference type="PANTHER" id="PTHR15574">
    <property type="entry name" value="WD REPEAT DOMAIN-CONTAINING FAMILY"/>
    <property type="match status" value="1"/>
</dbReference>
<dbReference type="Pfam" id="PF00400">
    <property type="entry name" value="WD40"/>
    <property type="match status" value="1"/>
</dbReference>
<feature type="repeat" description="WD" evidence="3">
    <location>
        <begin position="48"/>
        <end position="79"/>
    </location>
</feature>
<dbReference type="Gene3D" id="2.130.10.10">
    <property type="entry name" value="YVTN repeat-like/Quinoprotein amine dehydrogenase"/>
    <property type="match status" value="3"/>
</dbReference>
<keyword evidence="6" id="KW-1185">Reference proteome</keyword>
<dbReference type="InterPro" id="IPR011990">
    <property type="entry name" value="TPR-like_helical_dom_sf"/>
</dbReference>
<feature type="compositionally biased region" description="Gly residues" evidence="4">
    <location>
        <begin position="1120"/>
        <end position="1135"/>
    </location>
</feature>
<gene>
    <name evidence="5" type="ORF">VaNZ11_013104</name>
</gene>
<feature type="compositionally biased region" description="Gly residues" evidence="4">
    <location>
        <begin position="375"/>
        <end position="391"/>
    </location>
</feature>
<feature type="compositionally biased region" description="Acidic residues" evidence="4">
    <location>
        <begin position="1139"/>
        <end position="1148"/>
    </location>
</feature>
<dbReference type="PROSITE" id="PS50082">
    <property type="entry name" value="WD_REPEATS_2"/>
    <property type="match status" value="1"/>
</dbReference>
<dbReference type="InterPro" id="IPR015943">
    <property type="entry name" value="WD40/YVTN_repeat-like_dom_sf"/>
</dbReference>
<proteinExistence type="predicted"/>
<evidence type="ECO:0008006" key="7">
    <source>
        <dbReference type="Google" id="ProtNLM"/>
    </source>
</evidence>
<dbReference type="Proteomes" id="UP001165090">
    <property type="component" value="Unassembled WGS sequence"/>
</dbReference>
<feature type="region of interest" description="Disordered" evidence="4">
    <location>
        <begin position="832"/>
        <end position="900"/>
    </location>
</feature>
<evidence type="ECO:0000313" key="5">
    <source>
        <dbReference type="EMBL" id="GLI68626.1"/>
    </source>
</evidence>
<organism evidence="5 6">
    <name type="scientific">Volvox africanus</name>
    <dbReference type="NCBI Taxonomy" id="51714"/>
    <lineage>
        <taxon>Eukaryota</taxon>
        <taxon>Viridiplantae</taxon>
        <taxon>Chlorophyta</taxon>
        <taxon>core chlorophytes</taxon>
        <taxon>Chlorophyceae</taxon>
        <taxon>CS clade</taxon>
        <taxon>Chlamydomonadales</taxon>
        <taxon>Volvocaceae</taxon>
        <taxon>Volvox</taxon>
    </lineage>
</organism>
<feature type="region of interest" description="Disordered" evidence="4">
    <location>
        <begin position="375"/>
        <end position="395"/>
    </location>
</feature>
<feature type="compositionally biased region" description="Low complexity" evidence="4">
    <location>
        <begin position="543"/>
        <end position="559"/>
    </location>
</feature>
<keyword evidence="1 3" id="KW-0853">WD repeat</keyword>
<dbReference type="SUPFAM" id="SSF50978">
    <property type="entry name" value="WD40 repeat-like"/>
    <property type="match status" value="1"/>
</dbReference>
<evidence type="ECO:0000256" key="1">
    <source>
        <dbReference type="ARBA" id="ARBA00022574"/>
    </source>
</evidence>
<dbReference type="InterPro" id="IPR045151">
    <property type="entry name" value="DCAF8"/>
</dbReference>
<feature type="compositionally biased region" description="Pro residues" evidence="4">
    <location>
        <begin position="560"/>
        <end position="570"/>
    </location>
</feature>
<dbReference type="EMBL" id="BSDZ01000080">
    <property type="protein sequence ID" value="GLI68626.1"/>
    <property type="molecule type" value="Genomic_DNA"/>
</dbReference>
<name>A0ABQ5SFE7_9CHLO</name>
<comment type="caution">
    <text evidence="5">The sequence shown here is derived from an EMBL/GenBank/DDBJ whole genome shotgun (WGS) entry which is preliminary data.</text>
</comment>
<dbReference type="InterPro" id="IPR036322">
    <property type="entry name" value="WD40_repeat_dom_sf"/>
</dbReference>
<dbReference type="InterPro" id="IPR001680">
    <property type="entry name" value="WD40_rpt"/>
</dbReference>
<feature type="compositionally biased region" description="Gly residues" evidence="4">
    <location>
        <begin position="932"/>
        <end position="943"/>
    </location>
</feature>
<dbReference type="Gene3D" id="1.25.40.10">
    <property type="entry name" value="Tetratricopeptide repeat domain"/>
    <property type="match status" value="1"/>
</dbReference>
<evidence type="ECO:0000256" key="2">
    <source>
        <dbReference type="ARBA" id="ARBA00022737"/>
    </source>
</evidence>
<feature type="region of interest" description="Disordered" evidence="4">
    <location>
        <begin position="917"/>
        <end position="946"/>
    </location>
</feature>
<evidence type="ECO:0000256" key="4">
    <source>
        <dbReference type="SAM" id="MobiDB-lite"/>
    </source>
</evidence>
<reference evidence="5 6" key="1">
    <citation type="journal article" date="2023" name="IScience">
        <title>Expanded male sex-determining region conserved during the evolution of homothallism in the green alga Volvox.</title>
        <authorList>
            <person name="Yamamoto K."/>
            <person name="Matsuzaki R."/>
            <person name="Mahakham W."/>
            <person name="Heman W."/>
            <person name="Sekimoto H."/>
            <person name="Kawachi M."/>
            <person name="Minakuchi Y."/>
            <person name="Toyoda A."/>
            <person name="Nozaki H."/>
        </authorList>
    </citation>
    <scope>NUCLEOTIDE SEQUENCE [LARGE SCALE GENOMIC DNA]</scope>
    <source>
        <strain evidence="5 6">NIES-4468</strain>
    </source>
</reference>
<evidence type="ECO:0000313" key="6">
    <source>
        <dbReference type="Proteomes" id="UP001165090"/>
    </source>
</evidence>
<dbReference type="SMART" id="SM00320">
    <property type="entry name" value="WD40"/>
    <property type="match status" value="6"/>
</dbReference>